<dbReference type="AlphaFoldDB" id="A0A2I8EY20"/>
<protein>
    <submittedName>
        <fullName evidence="1">DUF1643 domain-containing protein</fullName>
    </submittedName>
</protein>
<dbReference type="OrthoDB" id="9807577at2"/>
<dbReference type="KEGG" id="pter:C2L65_33220"/>
<organism evidence="1 2">
    <name type="scientific">Paraburkholderia terrae</name>
    <dbReference type="NCBI Taxonomy" id="311230"/>
    <lineage>
        <taxon>Bacteria</taxon>
        <taxon>Pseudomonadati</taxon>
        <taxon>Pseudomonadota</taxon>
        <taxon>Betaproteobacteria</taxon>
        <taxon>Burkholderiales</taxon>
        <taxon>Burkholderiaceae</taxon>
        <taxon>Paraburkholderia</taxon>
    </lineage>
</organism>
<dbReference type="EMBL" id="CP026113">
    <property type="protein sequence ID" value="AUT64525.1"/>
    <property type="molecule type" value="Genomic_DNA"/>
</dbReference>
<evidence type="ECO:0000313" key="2">
    <source>
        <dbReference type="Proteomes" id="UP000243502"/>
    </source>
</evidence>
<dbReference type="Pfam" id="PF07799">
    <property type="entry name" value="DUF1643"/>
    <property type="match status" value="1"/>
</dbReference>
<proteinExistence type="predicted"/>
<reference evidence="1 2" key="1">
    <citation type="submission" date="2018-01" db="EMBL/GenBank/DDBJ databases">
        <title>Species boundaries and ecological features among Paraburkholderia terrae DSMZ17804T, P. hospita DSMZ17164T and P. caribensis DSMZ13236T.</title>
        <authorList>
            <person name="Pratama A.A."/>
        </authorList>
    </citation>
    <scope>NUCLEOTIDE SEQUENCE [LARGE SCALE GENOMIC DNA]</scope>
    <source>
        <strain evidence="1 2">DSM 17804</strain>
    </source>
</reference>
<dbReference type="Proteomes" id="UP000243502">
    <property type="component" value="Chromosome 3"/>
</dbReference>
<evidence type="ECO:0000313" key="1">
    <source>
        <dbReference type="EMBL" id="AUT64525.1"/>
    </source>
</evidence>
<name>A0A2I8EY20_9BURK</name>
<accession>A0A2I8EY20</accession>
<dbReference type="InterPro" id="IPR012441">
    <property type="entry name" value="DUF1643"/>
</dbReference>
<sequence length="195" mass="21470">MNAIISPCGAYRYLLKRQAESMAPMKSTALFIMFNPSTADATLDDPTVRRCRGFAKLWDCNGLAVANLYALRSTNPAALWAHHDPVGPDNDDYLWMIAHECGDVVCAWGSNARPQRAARVASILIDAGARLWCLGTTKDGSPRHPLYVRADQPLIRWTPQYADREIAEGGAASTYRGKLPLIASRAQTYSCPTRT</sequence>
<gene>
    <name evidence="1" type="ORF">C2L65_33220</name>
</gene>
<dbReference type="RefSeq" id="WP_081920827.1">
    <property type="nucleotide sequence ID" value="NZ_CP026113.1"/>
</dbReference>